<dbReference type="Proteomes" id="UP001606302">
    <property type="component" value="Unassembled WGS sequence"/>
</dbReference>
<evidence type="ECO:0000313" key="2">
    <source>
        <dbReference type="Proteomes" id="UP001606302"/>
    </source>
</evidence>
<reference evidence="1 2" key="1">
    <citation type="submission" date="2024-08" db="EMBL/GenBank/DDBJ databases">
        <authorList>
            <person name="Lu H."/>
        </authorList>
    </citation>
    <scope>NUCLEOTIDE SEQUENCE [LARGE SCALE GENOMIC DNA]</scope>
    <source>
        <strain evidence="1 2">DXS20W</strain>
    </source>
</reference>
<proteinExistence type="predicted"/>
<evidence type="ECO:0000313" key="1">
    <source>
        <dbReference type="EMBL" id="MFG6460923.1"/>
    </source>
</evidence>
<sequence>MIKLTAEHLQRLVAGSDSMLELAIANLVREEHGYVVNGLPGDMLQDLVRRGMTTARGYGLQTPQQLATFVLLQFEVGPEFHRHAAIQAVLQDARPTPQEKLDTILNSLPASVWAECEAALDRQTWYPERRDAVVQEG</sequence>
<dbReference type="EMBL" id="JBIGHX010000002">
    <property type="protein sequence ID" value="MFG6460923.1"/>
    <property type="molecule type" value="Genomic_DNA"/>
</dbReference>
<dbReference type="RefSeq" id="WP_394509774.1">
    <property type="nucleotide sequence ID" value="NZ_JBIGHX010000002.1"/>
</dbReference>
<protein>
    <submittedName>
        <fullName evidence="1">Uncharacterized protein</fullName>
    </submittedName>
</protein>
<keyword evidence="2" id="KW-1185">Reference proteome</keyword>
<name>A0ABW7GG54_9BURK</name>
<organism evidence="1 2">
    <name type="scientific">Pelomonas lactea</name>
    <dbReference type="NCBI Taxonomy" id="3299030"/>
    <lineage>
        <taxon>Bacteria</taxon>
        <taxon>Pseudomonadati</taxon>
        <taxon>Pseudomonadota</taxon>
        <taxon>Betaproteobacteria</taxon>
        <taxon>Burkholderiales</taxon>
        <taxon>Sphaerotilaceae</taxon>
        <taxon>Roseateles</taxon>
    </lineage>
</organism>
<comment type="caution">
    <text evidence="1">The sequence shown here is derived from an EMBL/GenBank/DDBJ whole genome shotgun (WGS) entry which is preliminary data.</text>
</comment>
<accession>A0ABW7GG54</accession>
<gene>
    <name evidence="1" type="ORF">ACG04Q_05015</name>
</gene>